<gene>
    <name evidence="2" type="ORF">B0J12DRAFT_736466</name>
</gene>
<feature type="compositionally biased region" description="Low complexity" evidence="1">
    <location>
        <begin position="1"/>
        <end position="14"/>
    </location>
</feature>
<comment type="caution">
    <text evidence="2">The sequence shown here is derived from an EMBL/GenBank/DDBJ whole genome shotgun (WGS) entry which is preliminary data.</text>
</comment>
<dbReference type="EMBL" id="JAGTJR010000004">
    <property type="protein sequence ID" value="KAH7061315.1"/>
    <property type="molecule type" value="Genomic_DNA"/>
</dbReference>
<evidence type="ECO:0000256" key="1">
    <source>
        <dbReference type="SAM" id="MobiDB-lite"/>
    </source>
</evidence>
<feature type="region of interest" description="Disordered" evidence="1">
    <location>
        <begin position="1"/>
        <end position="63"/>
    </location>
</feature>
<name>A0ABQ8GNH7_9PEZI</name>
<reference evidence="2 3" key="1">
    <citation type="journal article" date="2021" name="Nat. Commun.">
        <title>Genetic determinants of endophytism in the Arabidopsis root mycobiome.</title>
        <authorList>
            <person name="Mesny F."/>
            <person name="Miyauchi S."/>
            <person name="Thiergart T."/>
            <person name="Pickel B."/>
            <person name="Atanasova L."/>
            <person name="Karlsson M."/>
            <person name="Huettel B."/>
            <person name="Barry K.W."/>
            <person name="Haridas S."/>
            <person name="Chen C."/>
            <person name="Bauer D."/>
            <person name="Andreopoulos W."/>
            <person name="Pangilinan J."/>
            <person name="LaButti K."/>
            <person name="Riley R."/>
            <person name="Lipzen A."/>
            <person name="Clum A."/>
            <person name="Drula E."/>
            <person name="Henrissat B."/>
            <person name="Kohler A."/>
            <person name="Grigoriev I.V."/>
            <person name="Martin F.M."/>
            <person name="Hacquard S."/>
        </authorList>
    </citation>
    <scope>NUCLEOTIDE SEQUENCE [LARGE SCALE GENOMIC DNA]</scope>
    <source>
        <strain evidence="2 3">MPI-SDFR-AT-0080</strain>
    </source>
</reference>
<evidence type="ECO:0000313" key="3">
    <source>
        <dbReference type="Proteomes" id="UP000774617"/>
    </source>
</evidence>
<proteinExistence type="predicted"/>
<sequence>MATSAAAAAAAAGPSHHHHHHHHHQGGFPTATLQVPKYVGQTRSASSDRARSFRRTQYKKSAKARLEELVREVTASRHEREAREITERGRTQLDESIKLLHDRHAALEIWSQELRCGGADAGARSRSASRTRGGESGPE</sequence>
<feature type="compositionally biased region" description="Basic residues" evidence="1">
    <location>
        <begin position="15"/>
        <end position="25"/>
    </location>
</feature>
<keyword evidence="3" id="KW-1185">Reference proteome</keyword>
<dbReference type="Proteomes" id="UP000774617">
    <property type="component" value="Unassembled WGS sequence"/>
</dbReference>
<evidence type="ECO:0000313" key="2">
    <source>
        <dbReference type="EMBL" id="KAH7061315.1"/>
    </source>
</evidence>
<protein>
    <recommendedName>
        <fullName evidence="4">BZIP domain-containing protein</fullName>
    </recommendedName>
</protein>
<organism evidence="2 3">
    <name type="scientific">Macrophomina phaseolina</name>
    <dbReference type="NCBI Taxonomy" id="35725"/>
    <lineage>
        <taxon>Eukaryota</taxon>
        <taxon>Fungi</taxon>
        <taxon>Dikarya</taxon>
        <taxon>Ascomycota</taxon>
        <taxon>Pezizomycotina</taxon>
        <taxon>Dothideomycetes</taxon>
        <taxon>Dothideomycetes incertae sedis</taxon>
        <taxon>Botryosphaeriales</taxon>
        <taxon>Botryosphaeriaceae</taxon>
        <taxon>Macrophomina</taxon>
    </lineage>
</organism>
<accession>A0ABQ8GNH7</accession>
<evidence type="ECO:0008006" key="4">
    <source>
        <dbReference type="Google" id="ProtNLM"/>
    </source>
</evidence>
<feature type="compositionally biased region" description="Low complexity" evidence="1">
    <location>
        <begin position="118"/>
        <end position="131"/>
    </location>
</feature>
<feature type="region of interest" description="Disordered" evidence="1">
    <location>
        <begin position="118"/>
        <end position="139"/>
    </location>
</feature>
<feature type="compositionally biased region" description="Basic residues" evidence="1">
    <location>
        <begin position="52"/>
        <end position="63"/>
    </location>
</feature>